<proteinExistence type="inferred from homology"/>
<dbReference type="Pfam" id="PF02536">
    <property type="entry name" value="mTERF"/>
    <property type="match status" value="1"/>
</dbReference>
<keyword evidence="2" id="KW-0805">Transcription regulation</keyword>
<accession>A0A9D4U6G1</accession>
<name>A0A9D4U6G1_ADICA</name>
<evidence type="ECO:0000313" key="6">
    <source>
        <dbReference type="Proteomes" id="UP000886520"/>
    </source>
</evidence>
<evidence type="ECO:0000313" key="5">
    <source>
        <dbReference type="EMBL" id="KAI5062225.1"/>
    </source>
</evidence>
<dbReference type="InterPro" id="IPR038538">
    <property type="entry name" value="MTERF_sf"/>
</dbReference>
<dbReference type="Proteomes" id="UP000886520">
    <property type="component" value="Chromosome 22"/>
</dbReference>
<sequence>MDSDSSQAVERAQNGGNVSSDVVVNGAHRRDNIAREVGAYGEQVSPTFFAFLAHVLPVLFRRVKPVSASSPSTSYLLMRPWASYTAASAVLRLPLRAEREGRKTQLGDAALKYFLRSFTDGRKTHHSDTFKWQVPSPWQADCRETHFREGEGKLTQSKKLDVGPGNIPTKWCVQYDNVKEEGAAYRFQGFFPRRPGWYSSSQGIAMKATDTDTNEECGTETSEKVKVITRESEAFAEVHSVRVKRTLTGKFLVHLQKKIDILYSAAAPVIHVKSLLRKRAFLSASPEKLVAVIEVLTEFFESKSIAFHVLEANAGILEQPLAMSKQRMHVFSQFEVGRRACIKIGTTGICGPTLLKLLEARPSIVRSSVHKDLEVRLKLFQDWGFSANEVIRSLQQVPQHNIEHIESQFKLLRDQGLSHENASSIIRRQPSVLASTTKDLKAKLDFLCQVNRYISEVFKYPRYFAFSLEYRIIPRLRVLEAVSLSKKPFLSAMLASRASIFKKRFNIPEFMECI</sequence>
<dbReference type="OrthoDB" id="637682at2759"/>
<dbReference type="PANTHER" id="PTHR13068">
    <property type="entry name" value="CGI-12 PROTEIN-RELATED"/>
    <property type="match status" value="1"/>
</dbReference>
<keyword evidence="2" id="KW-0806">Transcription termination</keyword>
<evidence type="ECO:0000256" key="2">
    <source>
        <dbReference type="ARBA" id="ARBA00022472"/>
    </source>
</evidence>
<evidence type="ECO:0000256" key="3">
    <source>
        <dbReference type="ARBA" id="ARBA00022946"/>
    </source>
</evidence>
<keyword evidence="6" id="KW-1185">Reference proteome</keyword>
<dbReference type="PANTHER" id="PTHR13068:SF173">
    <property type="entry name" value="EMB|CAB62602.1"/>
    <property type="match status" value="1"/>
</dbReference>
<organism evidence="5 6">
    <name type="scientific">Adiantum capillus-veneris</name>
    <name type="common">Maidenhair fern</name>
    <dbReference type="NCBI Taxonomy" id="13818"/>
    <lineage>
        <taxon>Eukaryota</taxon>
        <taxon>Viridiplantae</taxon>
        <taxon>Streptophyta</taxon>
        <taxon>Embryophyta</taxon>
        <taxon>Tracheophyta</taxon>
        <taxon>Polypodiopsida</taxon>
        <taxon>Polypodiidae</taxon>
        <taxon>Polypodiales</taxon>
        <taxon>Pteridineae</taxon>
        <taxon>Pteridaceae</taxon>
        <taxon>Vittarioideae</taxon>
        <taxon>Adiantum</taxon>
    </lineage>
</organism>
<reference evidence="5" key="1">
    <citation type="submission" date="2021-01" db="EMBL/GenBank/DDBJ databases">
        <title>Adiantum capillus-veneris genome.</title>
        <authorList>
            <person name="Fang Y."/>
            <person name="Liao Q."/>
        </authorList>
    </citation>
    <scope>NUCLEOTIDE SEQUENCE</scope>
    <source>
        <strain evidence="5">H3</strain>
        <tissue evidence="5">Leaf</tissue>
    </source>
</reference>
<dbReference type="GO" id="GO:0006353">
    <property type="term" value="P:DNA-templated transcription termination"/>
    <property type="evidence" value="ECO:0007669"/>
    <property type="project" value="UniProtKB-KW"/>
</dbReference>
<dbReference type="SMART" id="SM00733">
    <property type="entry name" value="Mterf"/>
    <property type="match status" value="4"/>
</dbReference>
<dbReference type="InterPro" id="IPR003690">
    <property type="entry name" value="MTERF"/>
</dbReference>
<feature type="compositionally biased region" description="Low complexity" evidence="4">
    <location>
        <begin position="14"/>
        <end position="24"/>
    </location>
</feature>
<evidence type="ECO:0000256" key="1">
    <source>
        <dbReference type="ARBA" id="ARBA00007692"/>
    </source>
</evidence>
<comment type="similarity">
    <text evidence="1">Belongs to the mTERF family.</text>
</comment>
<evidence type="ECO:0000256" key="4">
    <source>
        <dbReference type="SAM" id="MobiDB-lite"/>
    </source>
</evidence>
<comment type="caution">
    <text evidence="5">The sequence shown here is derived from an EMBL/GenBank/DDBJ whole genome shotgun (WGS) entry which is preliminary data.</text>
</comment>
<feature type="region of interest" description="Disordered" evidence="4">
    <location>
        <begin position="1"/>
        <end position="24"/>
    </location>
</feature>
<keyword evidence="2" id="KW-0804">Transcription</keyword>
<dbReference type="AlphaFoldDB" id="A0A9D4U6G1"/>
<dbReference type="Gene3D" id="1.25.70.10">
    <property type="entry name" value="Transcription termination factor 3, mitochondrial"/>
    <property type="match status" value="1"/>
</dbReference>
<keyword evidence="3" id="KW-0809">Transit peptide</keyword>
<dbReference type="EMBL" id="JABFUD020000022">
    <property type="protein sequence ID" value="KAI5062225.1"/>
    <property type="molecule type" value="Genomic_DNA"/>
</dbReference>
<protein>
    <submittedName>
        <fullName evidence="5">Uncharacterized protein</fullName>
    </submittedName>
</protein>
<gene>
    <name evidence="5" type="ORF">GOP47_0022764</name>
</gene>
<dbReference type="GO" id="GO:0003676">
    <property type="term" value="F:nucleic acid binding"/>
    <property type="evidence" value="ECO:0007669"/>
    <property type="project" value="InterPro"/>
</dbReference>